<dbReference type="OrthoDB" id="7206663at2"/>
<dbReference type="EMBL" id="PYGB01000015">
    <property type="protein sequence ID" value="PSK81577.1"/>
    <property type="molecule type" value="Genomic_DNA"/>
</dbReference>
<dbReference type="SUPFAM" id="SSF47413">
    <property type="entry name" value="lambda repressor-like DNA-binding domains"/>
    <property type="match status" value="1"/>
</dbReference>
<dbReference type="Proteomes" id="UP000240624">
    <property type="component" value="Unassembled WGS sequence"/>
</dbReference>
<feature type="region of interest" description="Disordered" evidence="1">
    <location>
        <begin position="64"/>
        <end position="84"/>
    </location>
</feature>
<dbReference type="RefSeq" id="WP_085897674.1">
    <property type="nucleotide sequence ID" value="NZ_FWFY01000013.1"/>
</dbReference>
<evidence type="ECO:0000259" key="2">
    <source>
        <dbReference type="PROSITE" id="PS50943"/>
    </source>
</evidence>
<dbReference type="InterPro" id="IPR001387">
    <property type="entry name" value="Cro/C1-type_HTH"/>
</dbReference>
<evidence type="ECO:0000256" key="1">
    <source>
        <dbReference type="SAM" id="MobiDB-lite"/>
    </source>
</evidence>
<feature type="domain" description="HTH cro/C1-type" evidence="2">
    <location>
        <begin position="7"/>
        <end position="59"/>
    </location>
</feature>
<sequence>MDVIQCRAARAMLSLGVRELAALAGVSPDTVARLERGATLKPVTVERIQAALEARGVVFLAPGDRAPGPGLSLEAPSGQGGAAD</sequence>
<organism evidence="4 5">
    <name type="scientific">Limimaricola soesokkakensis</name>
    <dbReference type="NCBI Taxonomy" id="1343159"/>
    <lineage>
        <taxon>Bacteria</taxon>
        <taxon>Pseudomonadati</taxon>
        <taxon>Pseudomonadota</taxon>
        <taxon>Alphaproteobacteria</taxon>
        <taxon>Rhodobacterales</taxon>
        <taxon>Paracoccaceae</taxon>
        <taxon>Limimaricola</taxon>
    </lineage>
</organism>
<dbReference type="Proteomes" id="UP000193495">
    <property type="component" value="Unassembled WGS sequence"/>
</dbReference>
<dbReference type="GO" id="GO:0003677">
    <property type="term" value="F:DNA binding"/>
    <property type="evidence" value="ECO:0007669"/>
    <property type="project" value="InterPro"/>
</dbReference>
<dbReference type="CDD" id="cd00093">
    <property type="entry name" value="HTH_XRE"/>
    <property type="match status" value="1"/>
</dbReference>
<dbReference type="Gene3D" id="1.10.260.40">
    <property type="entry name" value="lambda repressor-like DNA-binding domains"/>
    <property type="match status" value="1"/>
</dbReference>
<accession>A0A1X7A0R2</accession>
<protein>
    <submittedName>
        <fullName evidence="3">Helix-turn-helix protein</fullName>
    </submittedName>
</protein>
<dbReference type="PROSITE" id="PS50943">
    <property type="entry name" value="HTH_CROC1"/>
    <property type="match status" value="1"/>
</dbReference>
<dbReference type="AlphaFoldDB" id="A0A1X7A0R2"/>
<evidence type="ECO:0000313" key="4">
    <source>
        <dbReference type="EMBL" id="SLN67405.1"/>
    </source>
</evidence>
<evidence type="ECO:0000313" key="6">
    <source>
        <dbReference type="Proteomes" id="UP000240624"/>
    </source>
</evidence>
<dbReference type="EMBL" id="FWFY01000013">
    <property type="protein sequence ID" value="SLN67405.1"/>
    <property type="molecule type" value="Genomic_DNA"/>
</dbReference>
<evidence type="ECO:0000313" key="3">
    <source>
        <dbReference type="EMBL" id="PSK81577.1"/>
    </source>
</evidence>
<dbReference type="InterPro" id="IPR010982">
    <property type="entry name" value="Lambda_DNA-bd_dom_sf"/>
</dbReference>
<dbReference type="Pfam" id="PF01381">
    <property type="entry name" value="HTH_3"/>
    <property type="match status" value="1"/>
</dbReference>
<reference evidence="3 6" key="2">
    <citation type="submission" date="2018-03" db="EMBL/GenBank/DDBJ databases">
        <title>Genomic Encyclopedia of Archaeal and Bacterial Type Strains, Phase II (KMG-II): from individual species to whole genera.</title>
        <authorList>
            <person name="Goeker M."/>
        </authorList>
    </citation>
    <scope>NUCLEOTIDE SEQUENCE [LARGE SCALE GENOMIC DNA]</scope>
    <source>
        <strain evidence="3 6">DSM 29956</strain>
    </source>
</reference>
<keyword evidence="6" id="KW-1185">Reference proteome</keyword>
<name>A0A1X7A0R2_9RHOB</name>
<evidence type="ECO:0000313" key="5">
    <source>
        <dbReference type="Proteomes" id="UP000193495"/>
    </source>
</evidence>
<reference evidence="4 5" key="1">
    <citation type="submission" date="2017-03" db="EMBL/GenBank/DDBJ databases">
        <authorList>
            <person name="Afonso C.L."/>
            <person name="Miller P.J."/>
            <person name="Scott M.A."/>
            <person name="Spackman E."/>
            <person name="Goraichik I."/>
            <person name="Dimitrov K.M."/>
            <person name="Suarez D.L."/>
            <person name="Swayne D.E."/>
        </authorList>
    </citation>
    <scope>NUCLEOTIDE SEQUENCE [LARGE SCALE GENOMIC DNA]</scope>
    <source>
        <strain evidence="4 5">CECT 8367</strain>
    </source>
</reference>
<gene>
    <name evidence="3" type="ORF">CLV79_11545</name>
    <name evidence="4" type="ORF">LOS8367_03368</name>
</gene>
<proteinExistence type="predicted"/>